<reference evidence="4" key="1">
    <citation type="submission" date="2016-10" db="EMBL/GenBank/DDBJ databases">
        <authorList>
            <person name="Varghese N."/>
            <person name="Submissions S."/>
        </authorList>
    </citation>
    <scope>NUCLEOTIDE SEQUENCE [LARGE SCALE GENOMIC DNA]</scope>
    <source>
        <strain evidence="4">CGMCC 1.8946</strain>
    </source>
</reference>
<evidence type="ECO:0000313" key="4">
    <source>
        <dbReference type="Proteomes" id="UP000198601"/>
    </source>
</evidence>
<feature type="transmembrane region" description="Helical" evidence="1">
    <location>
        <begin position="44"/>
        <end position="62"/>
    </location>
</feature>
<evidence type="ECO:0000259" key="2">
    <source>
        <dbReference type="Pfam" id="PF18160"/>
    </source>
</evidence>
<keyword evidence="4" id="KW-1185">Reference proteome</keyword>
<organism evidence="3 4">
    <name type="scientific">Paenibacillus tianmuensis</name>
    <dbReference type="NCBI Taxonomy" id="624147"/>
    <lineage>
        <taxon>Bacteria</taxon>
        <taxon>Bacillati</taxon>
        <taxon>Bacillota</taxon>
        <taxon>Bacilli</taxon>
        <taxon>Bacillales</taxon>
        <taxon>Paenibacillaceae</taxon>
        <taxon>Paenibacillus</taxon>
    </lineage>
</organism>
<keyword evidence="1" id="KW-0472">Membrane</keyword>
<name>A0A1G4U394_9BACL</name>
<dbReference type="Proteomes" id="UP000198601">
    <property type="component" value="Unassembled WGS sequence"/>
</dbReference>
<accession>A0A1G4U394</accession>
<feature type="transmembrane region" description="Helical" evidence="1">
    <location>
        <begin position="74"/>
        <end position="93"/>
    </location>
</feature>
<proteinExistence type="predicted"/>
<sequence length="213" mass="25413">MEKEYKEINIYTEIEKKINTFNKTRHNRIKMSIRLKDYSQKWKFVFFVLNIEAVIFVLLSLAGKEINGKFDGTVFSIISGVFSIYVILIQYYINELNYNERALKVHYHQLEIEDLILRLKELLMKSNSQDNKPTEETLFLHYSIITREYQTILKNNENHDEVDNKRRLQETTVENKKSIKPFDLTNDNIILFVNINLLWIVPILSAILLFIVF</sequence>
<dbReference type="InterPro" id="IPR041115">
    <property type="entry name" value="SLATT_5"/>
</dbReference>
<dbReference type="Pfam" id="PF18160">
    <property type="entry name" value="SLATT_5"/>
    <property type="match status" value="1"/>
</dbReference>
<evidence type="ECO:0000256" key="1">
    <source>
        <dbReference type="SAM" id="Phobius"/>
    </source>
</evidence>
<keyword evidence="1" id="KW-1133">Transmembrane helix</keyword>
<feature type="transmembrane region" description="Helical" evidence="1">
    <location>
        <begin position="189"/>
        <end position="212"/>
    </location>
</feature>
<dbReference type="OrthoDB" id="2233225at2"/>
<dbReference type="NCBIfam" id="NF033631">
    <property type="entry name" value="SLATT_5"/>
    <property type="match status" value="1"/>
</dbReference>
<gene>
    <name evidence="3" type="ORF">SAMN04487970_11111</name>
</gene>
<feature type="domain" description="SMODS and SLOG-associating 2TM effector" evidence="2">
    <location>
        <begin position="12"/>
        <end position="204"/>
    </location>
</feature>
<dbReference type="RefSeq" id="WP_090677496.1">
    <property type="nucleotide sequence ID" value="NZ_FMTT01000111.1"/>
</dbReference>
<dbReference type="AlphaFoldDB" id="A0A1G4U394"/>
<evidence type="ECO:0000313" key="3">
    <source>
        <dbReference type="EMBL" id="SCW88071.1"/>
    </source>
</evidence>
<protein>
    <recommendedName>
        <fullName evidence="2">SMODS and SLOG-associating 2TM effector domain-containing protein</fullName>
    </recommendedName>
</protein>
<dbReference type="EMBL" id="FMTT01000111">
    <property type="protein sequence ID" value="SCW88071.1"/>
    <property type="molecule type" value="Genomic_DNA"/>
</dbReference>
<keyword evidence="1" id="KW-0812">Transmembrane</keyword>